<organism evidence="2 3">
    <name type="scientific">Abditibacterium utsteinense</name>
    <dbReference type="NCBI Taxonomy" id="1960156"/>
    <lineage>
        <taxon>Bacteria</taxon>
        <taxon>Pseudomonadati</taxon>
        <taxon>Abditibacteriota</taxon>
        <taxon>Abditibacteriia</taxon>
        <taxon>Abditibacteriales</taxon>
        <taxon>Abditibacteriaceae</taxon>
        <taxon>Abditibacterium</taxon>
    </lineage>
</organism>
<evidence type="ECO:0000313" key="2">
    <source>
        <dbReference type="EMBL" id="PQV64374.1"/>
    </source>
</evidence>
<proteinExistence type="predicted"/>
<evidence type="ECO:0000313" key="3">
    <source>
        <dbReference type="Proteomes" id="UP000237684"/>
    </source>
</evidence>
<dbReference type="PANTHER" id="PTHR39339:SF1">
    <property type="entry name" value="CHAD DOMAIN-CONTAINING PROTEIN"/>
    <property type="match status" value="1"/>
</dbReference>
<dbReference type="Proteomes" id="UP000237684">
    <property type="component" value="Unassembled WGS sequence"/>
</dbReference>
<dbReference type="Pfam" id="PF05235">
    <property type="entry name" value="CHAD"/>
    <property type="match status" value="1"/>
</dbReference>
<dbReference type="InterPro" id="IPR007899">
    <property type="entry name" value="CHAD_dom"/>
</dbReference>
<dbReference type="OrthoDB" id="9777271at2"/>
<dbReference type="PROSITE" id="PS51708">
    <property type="entry name" value="CHAD"/>
    <property type="match status" value="1"/>
</dbReference>
<dbReference type="RefSeq" id="WP_105483168.1">
    <property type="nucleotide sequence ID" value="NZ_NIGF01000005.1"/>
</dbReference>
<dbReference type="Gene3D" id="1.40.20.10">
    <property type="entry name" value="CHAD domain"/>
    <property type="match status" value="1"/>
</dbReference>
<accession>A0A2S8SU99</accession>
<comment type="caution">
    <text evidence="2">The sequence shown here is derived from an EMBL/GenBank/DDBJ whole genome shotgun (WGS) entry which is preliminary data.</text>
</comment>
<dbReference type="AlphaFoldDB" id="A0A2S8SU99"/>
<dbReference type="InterPro" id="IPR038186">
    <property type="entry name" value="CHAD_dom_sf"/>
</dbReference>
<gene>
    <name evidence="2" type="ORF">B1R32_10555</name>
</gene>
<dbReference type="InParanoid" id="A0A2S8SU99"/>
<reference evidence="2 3" key="1">
    <citation type="journal article" date="2018" name="Syst. Appl. Microbiol.">
        <title>Abditibacterium utsteinense sp. nov., the first cultivated member of candidate phylum FBP, isolated from ice-free Antarctic soil samples.</title>
        <authorList>
            <person name="Tahon G."/>
            <person name="Tytgat B."/>
            <person name="Lebbe L."/>
            <person name="Carlier A."/>
            <person name="Willems A."/>
        </authorList>
    </citation>
    <scope>NUCLEOTIDE SEQUENCE [LARGE SCALE GENOMIC DNA]</scope>
    <source>
        <strain evidence="2 3">LMG 29911</strain>
    </source>
</reference>
<keyword evidence="3" id="KW-1185">Reference proteome</keyword>
<sequence length="310" mass="35012">MADIAQDALISPDDRASLGASKLFFHLWSSAFEHAQATIGSDADALHDMRVDLRRLRTAMSNFEGSPSAPLLSKSLRLEIRGARRDIGKLGDKLGAVRDFDVLEDYVRVYVKKQLKAEMESAPGLFELLQTLQSERDHAFKPMQKALKKAEKEDGLHEEFGRWSLGLPAAKSSAISYREAAQILLKTRIDEVFSHQNSLDAGAEEEEQHELRKSLRRVRYTLETMSVCFAKPIKPLVKTLVEMQDTLGEMQDRAVLQSVVHRVFGDEKRPADVVQFLSHGEKRKSYLLGQTRTLWKSAQSQGFWDELSAL</sequence>
<dbReference type="EMBL" id="NIGF01000005">
    <property type="protein sequence ID" value="PQV64374.1"/>
    <property type="molecule type" value="Genomic_DNA"/>
</dbReference>
<dbReference type="SMART" id="SM00880">
    <property type="entry name" value="CHAD"/>
    <property type="match status" value="1"/>
</dbReference>
<feature type="domain" description="CHAD" evidence="1">
    <location>
        <begin position="10"/>
        <end position="300"/>
    </location>
</feature>
<evidence type="ECO:0000259" key="1">
    <source>
        <dbReference type="PROSITE" id="PS51708"/>
    </source>
</evidence>
<name>A0A2S8SU99_9BACT</name>
<dbReference type="PANTHER" id="PTHR39339">
    <property type="entry name" value="SLR1444 PROTEIN"/>
    <property type="match status" value="1"/>
</dbReference>
<protein>
    <submittedName>
        <fullName evidence="2">CHAD domain-containing protein</fullName>
    </submittedName>
</protein>